<dbReference type="CDD" id="cd21608">
    <property type="entry name" value="RRM2_NsCP33_like"/>
    <property type="match status" value="1"/>
</dbReference>
<dbReference type="AlphaFoldDB" id="A0A518JSV1"/>
<dbReference type="GO" id="GO:0003723">
    <property type="term" value="F:RNA binding"/>
    <property type="evidence" value="ECO:0007669"/>
    <property type="project" value="UniProtKB-KW"/>
</dbReference>
<evidence type="ECO:0000256" key="1">
    <source>
        <dbReference type="ARBA" id="ARBA00022884"/>
    </source>
</evidence>
<dbReference type="InterPro" id="IPR000504">
    <property type="entry name" value="RRM_dom"/>
</dbReference>
<dbReference type="KEGG" id="rcf:Poly24_23340"/>
<dbReference type="InterPro" id="IPR052462">
    <property type="entry name" value="SLIRP/GR-RBP-like"/>
</dbReference>
<proteinExistence type="predicted"/>
<keyword evidence="1" id="KW-0694">RNA-binding</keyword>
<reference evidence="4 5" key="1">
    <citation type="submission" date="2019-02" db="EMBL/GenBank/DDBJ databases">
        <title>Deep-cultivation of Planctomycetes and their phenomic and genomic characterization uncovers novel biology.</title>
        <authorList>
            <person name="Wiegand S."/>
            <person name="Jogler M."/>
            <person name="Boedeker C."/>
            <person name="Pinto D."/>
            <person name="Vollmers J."/>
            <person name="Rivas-Marin E."/>
            <person name="Kohn T."/>
            <person name="Peeters S.H."/>
            <person name="Heuer A."/>
            <person name="Rast P."/>
            <person name="Oberbeckmann S."/>
            <person name="Bunk B."/>
            <person name="Jeske O."/>
            <person name="Meyerdierks A."/>
            <person name="Storesund J.E."/>
            <person name="Kallscheuer N."/>
            <person name="Luecker S."/>
            <person name="Lage O.M."/>
            <person name="Pohl T."/>
            <person name="Merkel B.J."/>
            <person name="Hornburger P."/>
            <person name="Mueller R.-W."/>
            <person name="Bruemmer F."/>
            <person name="Labrenz M."/>
            <person name="Spormann A.M."/>
            <person name="Op den Camp H."/>
            <person name="Overmann J."/>
            <person name="Amann R."/>
            <person name="Jetten M.S.M."/>
            <person name="Mascher T."/>
            <person name="Medema M.H."/>
            <person name="Devos D.P."/>
            <person name="Kaster A.-K."/>
            <person name="Ovreas L."/>
            <person name="Rohde M."/>
            <person name="Galperin M.Y."/>
            <person name="Jogler C."/>
        </authorList>
    </citation>
    <scope>NUCLEOTIDE SEQUENCE [LARGE SCALE GENOMIC DNA]</scope>
    <source>
        <strain evidence="4 5">Poly24</strain>
    </source>
</reference>
<accession>A0A518JSV1</accession>
<feature type="compositionally biased region" description="Gly residues" evidence="2">
    <location>
        <begin position="102"/>
        <end position="114"/>
    </location>
</feature>
<feature type="region of interest" description="Disordered" evidence="2">
    <location>
        <begin position="93"/>
        <end position="114"/>
    </location>
</feature>
<evidence type="ECO:0000313" key="4">
    <source>
        <dbReference type="EMBL" id="QDV68624.1"/>
    </source>
</evidence>
<evidence type="ECO:0000256" key="2">
    <source>
        <dbReference type="SAM" id="MobiDB-lite"/>
    </source>
</evidence>
<gene>
    <name evidence="4" type="ORF">Poly24_23340</name>
</gene>
<dbReference type="InterPro" id="IPR012677">
    <property type="entry name" value="Nucleotide-bd_a/b_plait_sf"/>
</dbReference>
<dbReference type="SUPFAM" id="SSF54928">
    <property type="entry name" value="RNA-binding domain, RBD"/>
    <property type="match status" value="1"/>
</dbReference>
<organism evidence="4 5">
    <name type="scientific">Rosistilla carotiformis</name>
    <dbReference type="NCBI Taxonomy" id="2528017"/>
    <lineage>
        <taxon>Bacteria</taxon>
        <taxon>Pseudomonadati</taxon>
        <taxon>Planctomycetota</taxon>
        <taxon>Planctomycetia</taxon>
        <taxon>Pirellulales</taxon>
        <taxon>Pirellulaceae</taxon>
        <taxon>Rosistilla</taxon>
    </lineage>
</organism>
<evidence type="ECO:0000313" key="5">
    <source>
        <dbReference type="Proteomes" id="UP000315082"/>
    </source>
</evidence>
<dbReference type="PROSITE" id="PS50102">
    <property type="entry name" value="RRM"/>
    <property type="match status" value="1"/>
</dbReference>
<dbReference type="EMBL" id="CP036348">
    <property type="protein sequence ID" value="QDV68624.1"/>
    <property type="molecule type" value="Genomic_DNA"/>
</dbReference>
<sequence length="114" mass="12252">MLDDWPKSSRPRRRLVGKKLYCGNLVFGATSSDLEQLFGQFGVVASAQVISDRETGRSKGFGFVEMSSDEEAAAAIDGLNEQDYDGRALVVNEARPREDRGGGGGYRGGGGGRY</sequence>
<dbReference type="SMART" id="SM00360">
    <property type="entry name" value="RRM"/>
    <property type="match status" value="1"/>
</dbReference>
<protein>
    <submittedName>
        <fullName evidence="4">RNA recognition motif (RRM, RBD, or RNP domain)</fullName>
    </submittedName>
</protein>
<dbReference type="Proteomes" id="UP000315082">
    <property type="component" value="Chromosome"/>
</dbReference>
<keyword evidence="5" id="KW-1185">Reference proteome</keyword>
<dbReference type="Pfam" id="PF00076">
    <property type="entry name" value="RRM_1"/>
    <property type="match status" value="1"/>
</dbReference>
<dbReference type="Gene3D" id="3.30.70.330">
    <property type="match status" value="1"/>
</dbReference>
<name>A0A518JSV1_9BACT</name>
<dbReference type="InterPro" id="IPR048289">
    <property type="entry name" value="RRM2_NsCP33-like"/>
</dbReference>
<feature type="domain" description="RRM" evidence="3">
    <location>
        <begin position="18"/>
        <end position="96"/>
    </location>
</feature>
<evidence type="ECO:0000259" key="3">
    <source>
        <dbReference type="PROSITE" id="PS50102"/>
    </source>
</evidence>
<dbReference type="InterPro" id="IPR035979">
    <property type="entry name" value="RBD_domain_sf"/>
</dbReference>
<dbReference type="PANTHER" id="PTHR48027">
    <property type="entry name" value="HETEROGENEOUS NUCLEAR RIBONUCLEOPROTEIN 87F-RELATED"/>
    <property type="match status" value="1"/>
</dbReference>